<dbReference type="PANTHER" id="PTHR43406:SF1">
    <property type="entry name" value="TRYPTOPHAN SYNTHASE ALPHA CHAIN, CHLOROPLASTIC"/>
    <property type="match status" value="1"/>
</dbReference>
<gene>
    <name evidence="8 10" type="primary">trpA</name>
    <name evidence="10" type="ORF">NBRC116585_14670</name>
</gene>
<dbReference type="SUPFAM" id="SSF51366">
    <property type="entry name" value="Ribulose-phoshate binding barrel"/>
    <property type="match status" value="1"/>
</dbReference>
<dbReference type="HAMAP" id="MF_00131">
    <property type="entry name" value="Trp_synth_alpha"/>
    <property type="match status" value="1"/>
</dbReference>
<evidence type="ECO:0000313" key="11">
    <source>
        <dbReference type="Proteomes" id="UP001481413"/>
    </source>
</evidence>
<proteinExistence type="inferred from homology"/>
<evidence type="ECO:0000256" key="9">
    <source>
        <dbReference type="RuleBase" id="RU003662"/>
    </source>
</evidence>
<keyword evidence="11" id="KW-1185">Reference proteome</keyword>
<dbReference type="EMBL" id="BAABWH010000003">
    <property type="protein sequence ID" value="GAA6145349.1"/>
    <property type="molecule type" value="Genomic_DNA"/>
</dbReference>
<keyword evidence="5 8" id="KW-0057">Aromatic amino acid biosynthesis</keyword>
<dbReference type="PANTHER" id="PTHR43406">
    <property type="entry name" value="TRYPTOPHAN SYNTHASE, ALPHA CHAIN"/>
    <property type="match status" value="1"/>
</dbReference>
<evidence type="ECO:0000256" key="3">
    <source>
        <dbReference type="ARBA" id="ARBA00022605"/>
    </source>
</evidence>
<dbReference type="InterPro" id="IPR002028">
    <property type="entry name" value="Trp_synthase_suA"/>
</dbReference>
<dbReference type="InterPro" id="IPR013785">
    <property type="entry name" value="Aldolase_TIM"/>
</dbReference>
<evidence type="ECO:0000256" key="6">
    <source>
        <dbReference type="ARBA" id="ARBA00023239"/>
    </source>
</evidence>
<evidence type="ECO:0000256" key="4">
    <source>
        <dbReference type="ARBA" id="ARBA00022822"/>
    </source>
</evidence>
<organism evidence="10 11">
    <name type="scientific">Thalassolituus maritimus</name>
    <dbReference type="NCBI Taxonomy" id="484498"/>
    <lineage>
        <taxon>Bacteria</taxon>
        <taxon>Pseudomonadati</taxon>
        <taxon>Pseudomonadota</taxon>
        <taxon>Gammaproteobacteria</taxon>
        <taxon>Oceanospirillales</taxon>
        <taxon>Oceanospirillaceae</taxon>
        <taxon>Thalassolituus</taxon>
    </lineage>
</organism>
<dbReference type="PROSITE" id="PS00167">
    <property type="entry name" value="TRP_SYNTHASE_ALPHA"/>
    <property type="match status" value="1"/>
</dbReference>
<evidence type="ECO:0000313" key="10">
    <source>
        <dbReference type="EMBL" id="GAA6145349.1"/>
    </source>
</evidence>
<comment type="caution">
    <text evidence="10">The sequence shown here is derived from an EMBL/GenBank/DDBJ whole genome shotgun (WGS) entry which is preliminary data.</text>
</comment>
<name>A0ABP9ZYY1_9GAMM</name>
<comment type="similarity">
    <text evidence="8 9">Belongs to the TrpA family.</text>
</comment>
<dbReference type="Proteomes" id="UP001481413">
    <property type="component" value="Unassembled WGS sequence"/>
</dbReference>
<dbReference type="InterPro" id="IPR018204">
    <property type="entry name" value="Trp_synthase_alpha_AS"/>
</dbReference>
<dbReference type="Gene3D" id="3.20.20.70">
    <property type="entry name" value="Aldolase class I"/>
    <property type="match status" value="1"/>
</dbReference>
<sequence length="276" mass="29583">MKDMNRISKTFDALATQGKKALIPYVTAGDPNKEATVPMMHALVEAGADVIELGVPFSDPMADGPTIQLACERSLAHGTSLRDVLGMVAEFRQTNTTTPIVLMGYLNPVEAMGYPTFVELASKAGVDGVLVVDMPPEEARDVDAMFEQAGLDFIYLLAPTSTEERIKTIGEVGRGYVYYVSLRGVTGSAAIDVEDVERNLDRIRQHVKAPLCVGFGIQNAEAAARVSDVCDGVIVGSALVSRIAEQADNPQQAMKDVSELAHSMRVAMDAHEALEA</sequence>
<keyword evidence="4 8" id="KW-0822">Tryptophan biosynthesis</keyword>
<reference evidence="10 11" key="1">
    <citation type="submission" date="2024-04" db="EMBL/GenBank/DDBJ databases">
        <title>Draft genome sequence of Thalassolituus maritimus NBRC 116585.</title>
        <authorList>
            <person name="Miyakawa T."/>
            <person name="Kusuya Y."/>
            <person name="Miura T."/>
        </authorList>
    </citation>
    <scope>NUCLEOTIDE SEQUENCE [LARGE SCALE GENOMIC DNA]</scope>
    <source>
        <strain evidence="10 11">5NW40-0001</strain>
    </source>
</reference>
<evidence type="ECO:0000256" key="5">
    <source>
        <dbReference type="ARBA" id="ARBA00023141"/>
    </source>
</evidence>
<feature type="active site" description="Proton acceptor" evidence="8">
    <location>
        <position position="52"/>
    </location>
</feature>
<evidence type="ECO:0000256" key="2">
    <source>
        <dbReference type="ARBA" id="ARBA00011270"/>
    </source>
</evidence>
<comment type="function">
    <text evidence="8">The alpha subunit is responsible for the aldol cleavage of indoleglycerol phosphate to indole and glyceraldehyde 3-phosphate.</text>
</comment>
<dbReference type="NCBIfam" id="TIGR00262">
    <property type="entry name" value="trpA"/>
    <property type="match status" value="1"/>
</dbReference>
<keyword evidence="3 8" id="KW-0028">Amino-acid biosynthesis</keyword>
<dbReference type="InterPro" id="IPR011060">
    <property type="entry name" value="RibuloseP-bd_barrel"/>
</dbReference>
<dbReference type="CDD" id="cd04724">
    <property type="entry name" value="Tryptophan_synthase_alpha"/>
    <property type="match status" value="1"/>
</dbReference>
<comment type="catalytic activity">
    <reaction evidence="7 8">
        <text>(1S,2R)-1-C-(indol-3-yl)glycerol 3-phosphate + L-serine = D-glyceraldehyde 3-phosphate + L-tryptophan + H2O</text>
        <dbReference type="Rhea" id="RHEA:10532"/>
        <dbReference type="ChEBI" id="CHEBI:15377"/>
        <dbReference type="ChEBI" id="CHEBI:33384"/>
        <dbReference type="ChEBI" id="CHEBI:57912"/>
        <dbReference type="ChEBI" id="CHEBI:58866"/>
        <dbReference type="ChEBI" id="CHEBI:59776"/>
        <dbReference type="EC" id="4.2.1.20"/>
    </reaction>
</comment>
<comment type="subunit">
    <text evidence="2 8">Tetramer of two alpha and two beta chains.</text>
</comment>
<dbReference type="Pfam" id="PF00290">
    <property type="entry name" value="Trp_syntA"/>
    <property type="match status" value="1"/>
</dbReference>
<dbReference type="EC" id="4.2.1.20" evidence="8"/>
<evidence type="ECO:0000256" key="8">
    <source>
        <dbReference type="HAMAP-Rule" id="MF_00131"/>
    </source>
</evidence>
<feature type="active site" description="Proton acceptor" evidence="8">
    <location>
        <position position="63"/>
    </location>
</feature>
<protein>
    <recommendedName>
        <fullName evidence="8">Tryptophan synthase alpha chain</fullName>
        <ecNumber evidence="8">4.2.1.20</ecNumber>
    </recommendedName>
</protein>
<accession>A0ABP9ZYY1</accession>
<evidence type="ECO:0000256" key="7">
    <source>
        <dbReference type="ARBA" id="ARBA00049047"/>
    </source>
</evidence>
<comment type="pathway">
    <text evidence="1 8">Amino-acid biosynthesis; L-tryptophan biosynthesis; L-tryptophan from chorismate: step 5/5.</text>
</comment>
<keyword evidence="6 8" id="KW-0456">Lyase</keyword>
<evidence type="ECO:0000256" key="1">
    <source>
        <dbReference type="ARBA" id="ARBA00004733"/>
    </source>
</evidence>